<evidence type="ECO:0000256" key="6">
    <source>
        <dbReference type="ARBA" id="ARBA00022692"/>
    </source>
</evidence>
<dbReference type="Proteomes" id="UP000580250">
    <property type="component" value="Unassembled WGS sequence"/>
</dbReference>
<organism evidence="12 13">
    <name type="scientific">Meloidogyne enterolobii</name>
    <name type="common">Root-knot nematode worm</name>
    <name type="synonym">Meloidogyne mayaguensis</name>
    <dbReference type="NCBI Taxonomy" id="390850"/>
    <lineage>
        <taxon>Eukaryota</taxon>
        <taxon>Metazoa</taxon>
        <taxon>Ecdysozoa</taxon>
        <taxon>Nematoda</taxon>
        <taxon>Chromadorea</taxon>
        <taxon>Rhabditida</taxon>
        <taxon>Tylenchina</taxon>
        <taxon>Tylenchomorpha</taxon>
        <taxon>Tylenchoidea</taxon>
        <taxon>Meloidogynidae</taxon>
        <taxon>Meloidogyninae</taxon>
        <taxon>Meloidogyne</taxon>
    </lineage>
</organism>
<evidence type="ECO:0000256" key="1">
    <source>
        <dbReference type="ARBA" id="ARBA00004540"/>
    </source>
</evidence>
<sequence>MVFLFTKLFRNIVLLVVAFNLIGYYLRWKNYNILAKDFKTISAAAASNNALSAISKFQSDLKRTYKGHTLIGDSSWNPLSMGGLQLRLQLIYATPFEALTFMAAASPTVGRSGLHWANSTCTVLTGECIRHSDSFSNLVKETFTSGQNFRQGQFESYVYELKEGTHLVCYSRGFIPASAVPALSGSLAAGDPLGAAKLIYTYTKVSFENMAATFLELFHHYKTKVTKFEL</sequence>
<evidence type="ECO:0000256" key="5">
    <source>
        <dbReference type="ARBA" id="ARBA00020208"/>
    </source>
</evidence>
<evidence type="ECO:0000256" key="3">
    <source>
        <dbReference type="ARBA" id="ARBA00004649"/>
    </source>
</evidence>
<comment type="subcellular location">
    <subcellularLocation>
        <location evidence="2">Endoplasmic reticulum membrane</location>
    </subcellularLocation>
    <subcellularLocation>
        <location evidence="1">Nucleus inner membrane</location>
    </subcellularLocation>
    <subcellularLocation>
        <location evidence="3">Nucleus outer membrane</location>
    </subcellularLocation>
</comment>
<proteinExistence type="inferred from homology"/>
<evidence type="ECO:0000256" key="2">
    <source>
        <dbReference type="ARBA" id="ARBA00004586"/>
    </source>
</evidence>
<evidence type="ECO:0000256" key="9">
    <source>
        <dbReference type="ARBA" id="ARBA00023136"/>
    </source>
</evidence>
<dbReference type="GO" id="GO:0005640">
    <property type="term" value="C:nuclear outer membrane"/>
    <property type="evidence" value="ECO:0007669"/>
    <property type="project" value="UniProtKB-SubCell"/>
</dbReference>
<evidence type="ECO:0000256" key="7">
    <source>
        <dbReference type="ARBA" id="ARBA00022824"/>
    </source>
</evidence>
<dbReference type="AlphaFoldDB" id="A0A6V7TH56"/>
<dbReference type="EMBL" id="CAJEWN010000001">
    <property type="protein sequence ID" value="CAD2122171.1"/>
    <property type="molecule type" value="Genomic_DNA"/>
</dbReference>
<protein>
    <recommendedName>
        <fullName evidence="5">Sigma non-opioid intracellular receptor 1</fullName>
    </recommendedName>
    <alternativeName>
        <fullName evidence="10">Sigma 1-type opioid receptor</fullName>
    </alternativeName>
</protein>
<evidence type="ECO:0000313" key="12">
    <source>
        <dbReference type="EMBL" id="CAD2122171.1"/>
    </source>
</evidence>
<dbReference type="InterPro" id="IPR006716">
    <property type="entry name" value="ERG2_sigma1_rcpt-like"/>
</dbReference>
<accession>A0A6V7TH56</accession>
<evidence type="ECO:0000256" key="8">
    <source>
        <dbReference type="ARBA" id="ARBA00022989"/>
    </source>
</evidence>
<dbReference type="GO" id="GO:0005637">
    <property type="term" value="C:nuclear inner membrane"/>
    <property type="evidence" value="ECO:0007669"/>
    <property type="project" value="UniProtKB-SubCell"/>
</dbReference>
<comment type="caution">
    <text evidence="12">The sequence shown here is derived from an EMBL/GenBank/DDBJ whole genome shotgun (WGS) entry which is preliminary data.</text>
</comment>
<evidence type="ECO:0000256" key="4">
    <source>
        <dbReference type="ARBA" id="ARBA00007141"/>
    </source>
</evidence>
<dbReference type="PANTHER" id="PTHR10868">
    <property type="entry name" value="SIGMA 1-TYPE OPIOID RECEPTOR-RELATED"/>
    <property type="match status" value="1"/>
</dbReference>
<keyword evidence="7" id="KW-0256">Endoplasmic reticulum</keyword>
<gene>
    <name evidence="12" type="ORF">MENT_LOCUS55</name>
</gene>
<dbReference type="Pfam" id="PF04622">
    <property type="entry name" value="ERG2_Sigma1R"/>
    <property type="match status" value="1"/>
</dbReference>
<dbReference type="GO" id="GO:0005789">
    <property type="term" value="C:endoplasmic reticulum membrane"/>
    <property type="evidence" value="ECO:0007669"/>
    <property type="project" value="UniProtKB-SubCell"/>
</dbReference>
<evidence type="ECO:0000256" key="11">
    <source>
        <dbReference type="RuleBase" id="RU368083"/>
    </source>
</evidence>
<keyword evidence="6" id="KW-0812">Transmembrane</keyword>
<dbReference type="PANTHER" id="PTHR10868:SF1">
    <property type="entry name" value="SIGMA NON-OPIOID INTRACELLULAR RECEPTOR 1"/>
    <property type="match status" value="1"/>
</dbReference>
<reference evidence="12 13" key="1">
    <citation type="submission" date="2020-08" db="EMBL/GenBank/DDBJ databases">
        <authorList>
            <person name="Koutsovoulos G."/>
            <person name="Danchin GJ E."/>
        </authorList>
    </citation>
    <scope>NUCLEOTIDE SEQUENCE [LARGE SCALE GENOMIC DNA]</scope>
</reference>
<evidence type="ECO:0000256" key="10">
    <source>
        <dbReference type="ARBA" id="ARBA00033467"/>
    </source>
</evidence>
<comment type="similarity">
    <text evidence="4 11">Belongs to the ERG2 family.</text>
</comment>
<keyword evidence="8" id="KW-1133">Transmembrane helix</keyword>
<keyword evidence="9" id="KW-0472">Membrane</keyword>
<name>A0A6V7TH56_MELEN</name>
<dbReference type="OrthoDB" id="347124at2759"/>
<evidence type="ECO:0000313" key="13">
    <source>
        <dbReference type="Proteomes" id="UP000580250"/>
    </source>
</evidence>